<keyword evidence="1" id="KW-0175">Coiled coil</keyword>
<evidence type="ECO:0000313" key="2">
    <source>
        <dbReference type="EMBL" id="GMF11113.1"/>
    </source>
</evidence>
<name>A0A9W6WN91_9STRA</name>
<feature type="coiled-coil region" evidence="1">
    <location>
        <begin position="62"/>
        <end position="105"/>
    </location>
</feature>
<comment type="caution">
    <text evidence="2">The sequence shown here is derived from an EMBL/GenBank/DDBJ whole genome shotgun (WGS) entry which is preliminary data.</text>
</comment>
<evidence type="ECO:0000313" key="3">
    <source>
        <dbReference type="Proteomes" id="UP001165083"/>
    </source>
</evidence>
<protein>
    <submittedName>
        <fullName evidence="2">Unnamed protein product</fullName>
    </submittedName>
</protein>
<organism evidence="2 3">
    <name type="scientific">Phytophthora lilii</name>
    <dbReference type="NCBI Taxonomy" id="2077276"/>
    <lineage>
        <taxon>Eukaryota</taxon>
        <taxon>Sar</taxon>
        <taxon>Stramenopiles</taxon>
        <taxon>Oomycota</taxon>
        <taxon>Peronosporomycetes</taxon>
        <taxon>Peronosporales</taxon>
        <taxon>Peronosporaceae</taxon>
        <taxon>Phytophthora</taxon>
    </lineage>
</organism>
<proteinExistence type="predicted"/>
<dbReference type="AlphaFoldDB" id="A0A9W6WN91"/>
<dbReference type="OrthoDB" id="90566at2759"/>
<keyword evidence="3" id="KW-1185">Reference proteome</keyword>
<dbReference type="Proteomes" id="UP001165083">
    <property type="component" value="Unassembled WGS sequence"/>
</dbReference>
<dbReference type="EMBL" id="BSXW01000064">
    <property type="protein sequence ID" value="GMF11113.1"/>
    <property type="molecule type" value="Genomic_DNA"/>
</dbReference>
<dbReference type="Gene3D" id="1.20.5.170">
    <property type="match status" value="1"/>
</dbReference>
<evidence type="ECO:0000256" key="1">
    <source>
        <dbReference type="SAM" id="Coils"/>
    </source>
</evidence>
<accession>A0A9W6WN91</accession>
<gene>
    <name evidence="2" type="ORF">Plil01_000185300</name>
</gene>
<sequence>MQAQDTHLPADWTQEIMETLLFGRPHDSPELQEELCHRRLMEILVANDIRKSKHRAVQRRFVERKKEQINRAKMEVQKLQKEYNMLHIKSEKKQLKKENEALQADVDKCEPLPYPTQEQIDLMLTDQL</sequence>
<reference evidence="2" key="1">
    <citation type="submission" date="2023-04" db="EMBL/GenBank/DDBJ databases">
        <title>Phytophthora lilii NBRC 32176.</title>
        <authorList>
            <person name="Ichikawa N."/>
            <person name="Sato H."/>
            <person name="Tonouchi N."/>
        </authorList>
    </citation>
    <scope>NUCLEOTIDE SEQUENCE</scope>
    <source>
        <strain evidence="2">NBRC 32176</strain>
    </source>
</reference>